<sequence>MRLPVLLLALAAGGASAASSSSSSAVSWCSNSTASAVLTNCGDVCTTGDPCVQYSSSSSCSEASRNDCVRHSSSCTYQCLDAYNSVAKKFTVFVKEPSSSDAWTSSASGSSAAAFPSAEIDTVSGMEYAEATRNIQITGFDDTNVQKGSLKSVTFDEDTFSTATVLEQLILTNLDLGTLPTDFLPTTISLLTMENCNLASLPSQLGNLANKNLVTLNLNKNTMTSITDSGNSVTEALQALTTLNLTDNSIATFEVALPSVTTLDLSDNKLTEFPSVIFNMTNLNVLNIAGNSISSMTVTSTQYSFLRKLSSDSTLSITTSACSSGTATDVLDSVVCVSDDAASSSSSDESSSSSSSTLIIVVVVLAVVVVLGVAGFFFYRRRMKTRGFYLSNTPDMVGVATPPSSNNTPARNRAGSRGRASSQQRPPTAGGRTPRSSIPNVLLAGFSDHGKKMSDAQPRRSSVQSTLPVGGNGRRSRSSIISSNVAQIPSDELNYTRKIAKGAFGEVWLALYGKDLVAVKKLITVEGTSVQDFVSELNLLASLSHRCILSLIGACWDDELTDIQIVMEYMDSGDLLSVLLYYLHSLQPALIHRDIKSRNILVDSQKGAKLSDFGESRERTVARTMTAGVGTARWVAPEIILGEDYSELADIYSLGVLLTEMDTHQIPYQTLGLEESMIVQQVAVGKLRPKVSDTCPEIIRRLTHECLQYDPIWRTTRPVLQQFSALPLQERDEVSTMNRRSSSTSLQRQIDFTKTVPFVPREVFRLVLRLEAQKALEVNVAALEQRFRVPPGYADDDSLNARGEVKQPKNFVPGPGTYEVPEQWPVRDVTATPTAAFLSKTTRGQLSRTQRISSASPCSPTRQAPMDDVPNDKTVRPQTANPDLPSLSKNKSPRTRLRLPSSSGHQGLRIQILEPQQNEIQDEMNDTSASFSYSSINPGNVSAFSTVGRQLDTDKKTVPDVGSYDIKRLWDSNTRRTTLGAPSPALFGASKVKRVVTWRPAITPASCAVSASWDSSRHYAKQKDKVVRSAAKRRLHSAKLHARTLSTPTLRPSTADPVKPNTEQATTDVPEDDDPFSWLRQRPNGENRVNFLAAKHGLVNHVKSPRRRSSQMIISHGDEQFTPGTPSSRLVQQHSNLQEDGDAATHETVYTAKPKDVRIKVSCRMPGGMLITASVYSMKKLRHFKSAILLRQKRFQSVDQFDLYHMSGRKLTGLEETLVSCGVRDRSMLQIVPAVTVALTPLGNTTGNQEPSNTR</sequence>
<dbReference type="Gene3D" id="3.80.10.10">
    <property type="entry name" value="Ribonuclease Inhibitor"/>
    <property type="match status" value="1"/>
</dbReference>
<feature type="region of interest" description="Disordered" evidence="3">
    <location>
        <begin position="392"/>
        <end position="481"/>
    </location>
</feature>
<feature type="compositionally biased region" description="Low complexity" evidence="3">
    <location>
        <begin position="409"/>
        <end position="427"/>
    </location>
</feature>
<evidence type="ECO:0000313" key="8">
    <source>
        <dbReference type="Proteomes" id="UP000697107"/>
    </source>
</evidence>
<dbReference type="PROSITE" id="PS50011">
    <property type="entry name" value="PROTEIN_KINASE_DOM"/>
    <property type="match status" value="1"/>
</dbReference>
<keyword evidence="5" id="KW-0732">Signal</keyword>
<dbReference type="Proteomes" id="UP000697107">
    <property type="component" value="Unassembled WGS sequence"/>
</dbReference>
<dbReference type="InterPro" id="IPR000719">
    <property type="entry name" value="Prot_kinase_dom"/>
</dbReference>
<gene>
    <name evidence="7" type="ORF">PC118_g18819</name>
</gene>
<feature type="region of interest" description="Disordered" evidence="3">
    <location>
        <begin position="791"/>
        <end position="819"/>
    </location>
</feature>
<dbReference type="Pfam" id="PF07714">
    <property type="entry name" value="PK_Tyr_Ser-Thr"/>
    <property type="match status" value="1"/>
</dbReference>
<dbReference type="PANTHER" id="PTHR44329:SF214">
    <property type="entry name" value="PROTEIN KINASE DOMAIN-CONTAINING PROTEIN"/>
    <property type="match status" value="1"/>
</dbReference>
<dbReference type="GO" id="GO:0005524">
    <property type="term" value="F:ATP binding"/>
    <property type="evidence" value="ECO:0007669"/>
    <property type="project" value="InterPro"/>
</dbReference>
<evidence type="ECO:0000256" key="3">
    <source>
        <dbReference type="SAM" id="MobiDB-lite"/>
    </source>
</evidence>
<keyword evidence="4" id="KW-0812">Transmembrane</keyword>
<dbReference type="PROSITE" id="PS00108">
    <property type="entry name" value="PROTEIN_KINASE_ST"/>
    <property type="match status" value="1"/>
</dbReference>
<evidence type="ECO:0000256" key="4">
    <source>
        <dbReference type="SAM" id="Phobius"/>
    </source>
</evidence>
<dbReference type="PANTHER" id="PTHR44329">
    <property type="entry name" value="SERINE/THREONINE-PROTEIN KINASE TNNI3K-RELATED"/>
    <property type="match status" value="1"/>
</dbReference>
<feature type="domain" description="Protein kinase" evidence="6">
    <location>
        <begin position="493"/>
        <end position="726"/>
    </location>
</feature>
<dbReference type="GO" id="GO:0004674">
    <property type="term" value="F:protein serine/threonine kinase activity"/>
    <property type="evidence" value="ECO:0007669"/>
    <property type="project" value="TreeGrafter"/>
</dbReference>
<dbReference type="PROSITE" id="PS51450">
    <property type="entry name" value="LRR"/>
    <property type="match status" value="1"/>
</dbReference>
<dbReference type="InterPro" id="IPR051681">
    <property type="entry name" value="Ser/Thr_Kinases-Pseudokinases"/>
</dbReference>
<evidence type="ECO:0000256" key="5">
    <source>
        <dbReference type="SAM" id="SignalP"/>
    </source>
</evidence>
<protein>
    <recommendedName>
        <fullName evidence="6">Protein kinase domain-containing protein</fullName>
    </recommendedName>
</protein>
<feature type="transmembrane region" description="Helical" evidence="4">
    <location>
        <begin position="358"/>
        <end position="379"/>
    </location>
</feature>
<dbReference type="InterPro" id="IPR001611">
    <property type="entry name" value="Leu-rich_rpt"/>
</dbReference>
<dbReference type="InterPro" id="IPR001245">
    <property type="entry name" value="Ser-Thr/Tyr_kinase_cat_dom"/>
</dbReference>
<dbReference type="Gene3D" id="3.30.200.20">
    <property type="entry name" value="Phosphorylase Kinase, domain 1"/>
    <property type="match status" value="1"/>
</dbReference>
<keyword evidence="4" id="KW-1133">Transmembrane helix</keyword>
<feature type="region of interest" description="Disordered" evidence="3">
    <location>
        <begin position="1044"/>
        <end position="1074"/>
    </location>
</feature>
<feature type="region of interest" description="Disordered" evidence="3">
    <location>
        <begin position="839"/>
        <end position="906"/>
    </location>
</feature>
<proteinExistence type="predicted"/>
<reference evidence="7" key="1">
    <citation type="submission" date="2018-10" db="EMBL/GenBank/DDBJ databases">
        <title>Effector identification in a new, highly contiguous assembly of the strawberry crown rot pathogen Phytophthora cactorum.</title>
        <authorList>
            <person name="Armitage A.D."/>
            <person name="Nellist C.F."/>
            <person name="Bates H."/>
            <person name="Vickerstaff R.J."/>
            <person name="Harrison R.J."/>
        </authorList>
    </citation>
    <scope>NUCLEOTIDE SEQUENCE</scope>
    <source>
        <strain evidence="7">P415</strain>
    </source>
</reference>
<keyword evidence="4" id="KW-0472">Membrane</keyword>
<accession>A0A8T1F300</accession>
<dbReference type="Gene3D" id="1.10.510.10">
    <property type="entry name" value="Transferase(Phosphotransferase) domain 1"/>
    <property type="match status" value="1"/>
</dbReference>
<dbReference type="InterPro" id="IPR011009">
    <property type="entry name" value="Kinase-like_dom_sf"/>
</dbReference>
<dbReference type="VEuPathDB" id="FungiDB:PC110_g9861"/>
<evidence type="ECO:0000259" key="6">
    <source>
        <dbReference type="PROSITE" id="PS50011"/>
    </source>
</evidence>
<dbReference type="EMBL" id="RCML01000964">
    <property type="protein sequence ID" value="KAG2967041.1"/>
    <property type="molecule type" value="Genomic_DNA"/>
</dbReference>
<dbReference type="AlphaFoldDB" id="A0A8T1F300"/>
<dbReference type="InterPro" id="IPR032675">
    <property type="entry name" value="LRR_dom_sf"/>
</dbReference>
<dbReference type="Pfam" id="PF00069">
    <property type="entry name" value="Pkinase"/>
    <property type="match status" value="1"/>
</dbReference>
<dbReference type="SMART" id="SM00220">
    <property type="entry name" value="S_TKc"/>
    <property type="match status" value="1"/>
</dbReference>
<feature type="signal peptide" evidence="5">
    <location>
        <begin position="1"/>
        <end position="17"/>
    </location>
</feature>
<evidence type="ECO:0000313" key="7">
    <source>
        <dbReference type="EMBL" id="KAG2967041.1"/>
    </source>
</evidence>
<evidence type="ECO:0000256" key="1">
    <source>
        <dbReference type="ARBA" id="ARBA00022614"/>
    </source>
</evidence>
<dbReference type="InterPro" id="IPR008271">
    <property type="entry name" value="Ser/Thr_kinase_AS"/>
</dbReference>
<feature type="chain" id="PRO_5035763954" description="Protein kinase domain-containing protein" evidence="5">
    <location>
        <begin position="18"/>
        <end position="1255"/>
    </location>
</feature>
<comment type="caution">
    <text evidence="7">The sequence shown here is derived from an EMBL/GenBank/DDBJ whole genome shotgun (WGS) entry which is preliminary data.</text>
</comment>
<dbReference type="SUPFAM" id="SSF56112">
    <property type="entry name" value="Protein kinase-like (PK-like)"/>
    <property type="match status" value="1"/>
</dbReference>
<dbReference type="SUPFAM" id="SSF52058">
    <property type="entry name" value="L domain-like"/>
    <property type="match status" value="1"/>
</dbReference>
<keyword evidence="2" id="KW-0677">Repeat</keyword>
<keyword evidence="1" id="KW-0433">Leucine-rich repeat</keyword>
<dbReference type="VEuPathDB" id="FungiDB:PC110_g9862"/>
<evidence type="ECO:0000256" key="2">
    <source>
        <dbReference type="ARBA" id="ARBA00022737"/>
    </source>
</evidence>
<organism evidence="7 8">
    <name type="scientific">Phytophthora cactorum</name>
    <dbReference type="NCBI Taxonomy" id="29920"/>
    <lineage>
        <taxon>Eukaryota</taxon>
        <taxon>Sar</taxon>
        <taxon>Stramenopiles</taxon>
        <taxon>Oomycota</taxon>
        <taxon>Peronosporomycetes</taxon>
        <taxon>Peronosporales</taxon>
        <taxon>Peronosporaceae</taxon>
        <taxon>Phytophthora</taxon>
    </lineage>
</organism>
<feature type="compositionally biased region" description="Polar residues" evidence="3">
    <location>
        <begin position="839"/>
        <end position="862"/>
    </location>
</feature>
<feature type="compositionally biased region" description="Basic and acidic residues" evidence="3">
    <location>
        <begin position="448"/>
        <end position="458"/>
    </location>
</feature>
<name>A0A8T1F300_9STRA</name>